<gene>
    <name evidence="2" type="ORF">EMWEY_00030930</name>
</gene>
<accession>U6MFP8</accession>
<dbReference type="Proteomes" id="UP000030763">
    <property type="component" value="Unassembled WGS sequence"/>
</dbReference>
<keyword evidence="1" id="KW-0175">Coiled coil</keyword>
<dbReference type="OrthoDB" id="329191at2759"/>
<dbReference type="RefSeq" id="XP_013337135.1">
    <property type="nucleotide sequence ID" value="XM_013481681.1"/>
</dbReference>
<feature type="non-terminal residue" evidence="2">
    <location>
        <position position="145"/>
    </location>
</feature>
<dbReference type="GeneID" id="25337079"/>
<dbReference type="VEuPathDB" id="ToxoDB:EMWEY_00030930"/>
<evidence type="ECO:0000313" key="2">
    <source>
        <dbReference type="EMBL" id="CDJ60485.1"/>
    </source>
</evidence>
<reference evidence="2" key="1">
    <citation type="submission" date="2013-10" db="EMBL/GenBank/DDBJ databases">
        <title>Genomic analysis of the causative agents of coccidiosis in chickens.</title>
        <authorList>
            <person name="Reid A.J."/>
            <person name="Blake D."/>
            <person name="Billington K."/>
            <person name="Browne H."/>
            <person name="Dunn M."/>
            <person name="Hung S."/>
            <person name="Kawahara F."/>
            <person name="Miranda-Saavedra D."/>
            <person name="Mourier T."/>
            <person name="Nagra H."/>
            <person name="Otto T.D."/>
            <person name="Rawlings N."/>
            <person name="Sanchez A."/>
            <person name="Sanders M."/>
            <person name="Subramaniam C."/>
            <person name="Tay Y."/>
            <person name="Dear P."/>
            <person name="Doerig C."/>
            <person name="Gruber A."/>
            <person name="Parkinson J."/>
            <person name="Shirley M."/>
            <person name="Wan K.L."/>
            <person name="Berriman M."/>
            <person name="Tomley F."/>
            <person name="Pain A."/>
        </authorList>
    </citation>
    <scope>NUCLEOTIDE SEQUENCE [LARGE SCALE GENOMIC DNA]</scope>
    <source>
        <strain evidence="2">Weybridge</strain>
    </source>
</reference>
<proteinExistence type="predicted"/>
<feature type="coiled-coil region" evidence="1">
    <location>
        <begin position="67"/>
        <end position="119"/>
    </location>
</feature>
<sequence>MLLNENLVQTDKVAASSVFWAQKVKLLAARASLKAIAIPEVSVGQPNTKLLWCSASKTAFYKQEQEAEKRAETVNTLELRLRLLQEEVRAVSTCDPERLQQLREEISFARAALERWTDNIFIIREGLAARDIGCFLCFAPSPYRV</sequence>
<protein>
    <submittedName>
        <fullName evidence="2">Uncharacterized protein</fullName>
    </submittedName>
</protein>
<organism evidence="2 3">
    <name type="scientific">Eimeria maxima</name>
    <name type="common">Coccidian parasite</name>
    <dbReference type="NCBI Taxonomy" id="5804"/>
    <lineage>
        <taxon>Eukaryota</taxon>
        <taxon>Sar</taxon>
        <taxon>Alveolata</taxon>
        <taxon>Apicomplexa</taxon>
        <taxon>Conoidasida</taxon>
        <taxon>Coccidia</taxon>
        <taxon>Eucoccidiorida</taxon>
        <taxon>Eimeriorina</taxon>
        <taxon>Eimeriidae</taxon>
        <taxon>Eimeria</taxon>
    </lineage>
</organism>
<reference evidence="2" key="2">
    <citation type="submission" date="2013-10" db="EMBL/GenBank/DDBJ databases">
        <authorList>
            <person name="Aslett M."/>
        </authorList>
    </citation>
    <scope>NUCLEOTIDE SEQUENCE [LARGE SCALE GENOMIC DNA]</scope>
    <source>
        <strain evidence="2">Weybridge</strain>
    </source>
</reference>
<evidence type="ECO:0000256" key="1">
    <source>
        <dbReference type="SAM" id="Coils"/>
    </source>
</evidence>
<keyword evidence="3" id="KW-1185">Reference proteome</keyword>
<dbReference type="AlphaFoldDB" id="U6MFP8"/>
<evidence type="ECO:0000313" key="3">
    <source>
        <dbReference type="Proteomes" id="UP000030763"/>
    </source>
</evidence>
<dbReference type="EMBL" id="HG721858">
    <property type="protein sequence ID" value="CDJ60485.1"/>
    <property type="molecule type" value="Genomic_DNA"/>
</dbReference>
<name>U6MFP8_EIMMA</name>